<dbReference type="InterPro" id="IPR021341">
    <property type="entry name" value="DUF2958"/>
</dbReference>
<dbReference type="Proteomes" id="UP000286100">
    <property type="component" value="Unassembled WGS sequence"/>
</dbReference>
<dbReference type="EMBL" id="QYUM01000002">
    <property type="protein sequence ID" value="RJF94198.1"/>
    <property type="molecule type" value="Genomic_DNA"/>
</dbReference>
<dbReference type="OrthoDB" id="1070337at2"/>
<evidence type="ECO:0000313" key="2">
    <source>
        <dbReference type="Proteomes" id="UP000286100"/>
    </source>
</evidence>
<organism evidence="1 2">
    <name type="scientific">Sphingomonas cavernae</name>
    <dbReference type="NCBI Taxonomy" id="2320861"/>
    <lineage>
        <taxon>Bacteria</taxon>
        <taxon>Pseudomonadati</taxon>
        <taxon>Pseudomonadota</taxon>
        <taxon>Alphaproteobacteria</taxon>
        <taxon>Sphingomonadales</taxon>
        <taxon>Sphingomonadaceae</taxon>
        <taxon>Sphingomonas</taxon>
    </lineage>
</organism>
<proteinExistence type="predicted"/>
<accession>A0A418WSG7</accession>
<dbReference type="AlphaFoldDB" id="A0A418WSG7"/>
<dbReference type="Pfam" id="PF11171">
    <property type="entry name" value="DUF2958"/>
    <property type="match status" value="1"/>
</dbReference>
<keyword evidence="2" id="KW-1185">Reference proteome</keyword>
<dbReference type="RefSeq" id="WP_119760954.1">
    <property type="nucleotide sequence ID" value="NZ_QYUM01000002.1"/>
</dbReference>
<reference evidence="1 2" key="1">
    <citation type="submission" date="2018-09" db="EMBL/GenBank/DDBJ databases">
        <authorList>
            <person name="Zhu H."/>
        </authorList>
    </citation>
    <scope>NUCLEOTIDE SEQUENCE [LARGE SCALE GENOMIC DNA]</scope>
    <source>
        <strain evidence="1 2">K2R01-6</strain>
    </source>
</reference>
<protein>
    <submittedName>
        <fullName evidence="1">DUF2958 domain-containing protein</fullName>
    </submittedName>
</protein>
<evidence type="ECO:0000313" key="1">
    <source>
        <dbReference type="EMBL" id="RJF94198.1"/>
    </source>
</evidence>
<name>A0A418WSG7_9SPHN</name>
<sequence>MVRANERRDGGKLLSPDLRAALRANDEARRAAVMEGAVEPDFVPVAKFFSPVGAATWLATELGEDGDTLFGLADLGFGCPELGAFSLAELLSVRLRFGLGIERDLDFDSGVPLSGWAAAARRAGSIITAEQNFCRAAVRGDELPKPLGNRGDG</sequence>
<gene>
    <name evidence="1" type="ORF">D3876_02970</name>
</gene>
<comment type="caution">
    <text evidence="1">The sequence shown here is derived from an EMBL/GenBank/DDBJ whole genome shotgun (WGS) entry which is preliminary data.</text>
</comment>